<dbReference type="RefSeq" id="WP_010430503.1">
    <property type="nucleotide sequence ID" value="NZ_AIDR02000030.1"/>
</dbReference>
<keyword evidence="1" id="KW-1133">Transmembrane helix</keyword>
<gene>
    <name evidence="3" type="ORF">QYQ95_21445</name>
</gene>
<dbReference type="InterPro" id="IPR058208">
    <property type="entry name" value="PACE"/>
</dbReference>
<keyword evidence="1" id="KW-0812">Transmembrane</keyword>
<protein>
    <submittedName>
        <fullName evidence="3">PACE efflux transporter</fullName>
    </submittedName>
</protein>
<dbReference type="InterPro" id="IPR007896">
    <property type="entry name" value="BTP_bacteria"/>
</dbReference>
<proteinExistence type="predicted"/>
<sequence length="142" mass="16169">MSTLERVFHSVLFEVLAVTLSIVGLAIFTDHDVNALSGTMIVVASIAMMWNYCFNRIFDRYFTGEKSQRSLKLRVFHVALFEAGLLVATIPVMAYLLNVGIWQAFLMDIGVTIFITIYAFVFNLIYDHVRAFLVHRSNLVVQ</sequence>
<feature type="transmembrane region" description="Helical" evidence="1">
    <location>
        <begin position="75"/>
        <end position="96"/>
    </location>
</feature>
<dbReference type="Proteomes" id="UP001441914">
    <property type="component" value="Chromosome 2"/>
</dbReference>
<feature type="domain" description="Chlorhexidine efflux transporter" evidence="2">
    <location>
        <begin position="69"/>
        <end position="131"/>
    </location>
</feature>
<keyword evidence="1" id="KW-0472">Membrane</keyword>
<evidence type="ECO:0000313" key="4">
    <source>
        <dbReference type="Proteomes" id="UP001441914"/>
    </source>
</evidence>
<feature type="transmembrane region" description="Helical" evidence="1">
    <location>
        <begin position="102"/>
        <end position="126"/>
    </location>
</feature>
<reference evidence="3 4" key="1">
    <citation type="journal article" date="2024" name="Elife">
        <title>Polysaccharide breakdown products drive degradation-dispersal cycles of foraging bacteria through changes in metabolism and motility.</title>
        <authorList>
            <person name="Stubbusch A.K."/>
            <person name="Keegstra J.M."/>
            <person name="Schwartzman J."/>
            <person name="Pontrelli S."/>
            <person name="Clerc E.E."/>
            <person name="Stocker R."/>
            <person name="Magnabosco C."/>
            <person name="Schubert O.T."/>
            <person name="Ackermann M."/>
            <person name="D'Souza G.G."/>
        </authorList>
    </citation>
    <scope>NUCLEOTIDE SEQUENCE [LARGE SCALE GENOMIC DNA]</scope>
    <source>
        <strain evidence="3 4">ZF270</strain>
    </source>
</reference>
<evidence type="ECO:0000259" key="2">
    <source>
        <dbReference type="Pfam" id="PF05232"/>
    </source>
</evidence>
<dbReference type="GeneID" id="50232532"/>
<dbReference type="AlphaFoldDB" id="A0AAN0LQJ6"/>
<evidence type="ECO:0000256" key="1">
    <source>
        <dbReference type="SAM" id="Phobius"/>
    </source>
</evidence>
<name>A0AAN0LQJ6_9VIBR</name>
<accession>A0AAN0LQJ6</accession>
<feature type="domain" description="Chlorhexidine efflux transporter" evidence="2">
    <location>
        <begin position="1"/>
        <end position="62"/>
    </location>
</feature>
<feature type="transmembrane region" description="Helical" evidence="1">
    <location>
        <begin position="35"/>
        <end position="54"/>
    </location>
</feature>
<evidence type="ECO:0000313" key="3">
    <source>
        <dbReference type="EMBL" id="WZS87665.1"/>
    </source>
</evidence>
<dbReference type="EMBL" id="CP135177">
    <property type="protein sequence ID" value="WZS87665.1"/>
    <property type="molecule type" value="Genomic_DNA"/>
</dbReference>
<keyword evidence="4" id="KW-1185">Reference proteome</keyword>
<feature type="transmembrane region" description="Helical" evidence="1">
    <location>
        <begin position="7"/>
        <end position="29"/>
    </location>
</feature>
<dbReference type="NCBIfam" id="NF033664">
    <property type="entry name" value="PACE_transport"/>
    <property type="match status" value="1"/>
</dbReference>
<organism evidence="3 4">
    <name type="scientific">Vibrio cyclitrophicus ZF270</name>
    <dbReference type="NCBI Taxonomy" id="1136176"/>
    <lineage>
        <taxon>Bacteria</taxon>
        <taxon>Pseudomonadati</taxon>
        <taxon>Pseudomonadota</taxon>
        <taxon>Gammaproteobacteria</taxon>
        <taxon>Vibrionales</taxon>
        <taxon>Vibrionaceae</taxon>
        <taxon>Vibrio</taxon>
    </lineage>
</organism>
<dbReference type="Pfam" id="PF05232">
    <property type="entry name" value="BTP"/>
    <property type="match status" value="2"/>
</dbReference>